<accession>A0A059FM81</accession>
<organism evidence="1 2">
    <name type="scientific">Hyphomonas hirschiana VP5</name>
    <dbReference type="NCBI Taxonomy" id="1280951"/>
    <lineage>
        <taxon>Bacteria</taxon>
        <taxon>Pseudomonadati</taxon>
        <taxon>Pseudomonadota</taxon>
        <taxon>Alphaproteobacteria</taxon>
        <taxon>Hyphomonadales</taxon>
        <taxon>Hyphomonadaceae</taxon>
        <taxon>Hyphomonas</taxon>
    </lineage>
</organism>
<proteinExistence type="predicted"/>
<evidence type="ECO:0000313" key="2">
    <source>
        <dbReference type="Proteomes" id="UP000025061"/>
    </source>
</evidence>
<dbReference type="EMBL" id="ARYI01000011">
    <property type="protein sequence ID" value="KCZ91543.1"/>
    <property type="molecule type" value="Genomic_DNA"/>
</dbReference>
<dbReference type="PATRIC" id="fig|1280951.3.peg.2656"/>
<dbReference type="AlphaFoldDB" id="A0A059FM81"/>
<dbReference type="RefSeq" id="WP_011647714.1">
    <property type="nucleotide sequence ID" value="NZ_ARYI01000011.1"/>
</dbReference>
<sequence>MSLMRISLQLALNPGADAVSGQGYTLIAPLAADGRLDVEGWRENRKDCRVFRLHPDPAQRADGWLTHRGNNWFFRYDEEEEGDDESVHRLGDHIFREGEYITVAYHGETPLTYKVVDIASI</sequence>
<comment type="caution">
    <text evidence="1">The sequence shown here is derived from an EMBL/GenBank/DDBJ whole genome shotgun (WGS) entry which is preliminary data.</text>
</comment>
<evidence type="ECO:0000313" key="1">
    <source>
        <dbReference type="EMBL" id="KCZ91543.1"/>
    </source>
</evidence>
<reference evidence="1 2" key="1">
    <citation type="submission" date="2013-04" db="EMBL/GenBank/DDBJ databases">
        <title>Hyphomonas hirschiana VP5 Genome Sequencing.</title>
        <authorList>
            <person name="Lai Q."/>
            <person name="Shao Z."/>
        </authorList>
    </citation>
    <scope>NUCLEOTIDE SEQUENCE [LARGE SCALE GENOMIC DNA]</scope>
    <source>
        <strain evidence="1 2">VP5</strain>
    </source>
</reference>
<dbReference type="Proteomes" id="UP000025061">
    <property type="component" value="Unassembled WGS sequence"/>
</dbReference>
<gene>
    <name evidence="1" type="ORF">HHI_13164</name>
</gene>
<dbReference type="OrthoDB" id="9801741at2"/>
<name>A0A059FM81_9PROT</name>
<protein>
    <submittedName>
        <fullName evidence="1">Uncharacterized protein</fullName>
    </submittedName>
</protein>
<keyword evidence="2" id="KW-1185">Reference proteome</keyword>